<proteinExistence type="predicted"/>
<dbReference type="HOGENOM" id="CLU_054233_0_0_1"/>
<feature type="transmembrane region" description="Helical" evidence="1">
    <location>
        <begin position="229"/>
        <end position="252"/>
    </location>
</feature>
<dbReference type="AlphaFoldDB" id="B0D0D9"/>
<dbReference type="KEGG" id="lbc:LACBIDRAFT_246810"/>
<dbReference type="InParanoid" id="B0D0D9"/>
<evidence type="ECO:0000313" key="4">
    <source>
        <dbReference type="Proteomes" id="UP000001194"/>
    </source>
</evidence>
<keyword evidence="4" id="KW-1185">Reference proteome</keyword>
<dbReference type="EMBL" id="DS547095">
    <property type="protein sequence ID" value="EDR11438.1"/>
    <property type="molecule type" value="Genomic_DNA"/>
</dbReference>
<feature type="signal peptide" evidence="2">
    <location>
        <begin position="1"/>
        <end position="17"/>
    </location>
</feature>
<feature type="chain" id="PRO_5002748790" evidence="2">
    <location>
        <begin position="18"/>
        <end position="357"/>
    </location>
</feature>
<sequence>MLTPALFLLYLYHFCLAGSVNKGGACSTKNSRLQAGTNQFWSECNSVTFCSDADGTCVPKRCRKDDFPFGYAQRADLPPKCSKGQFCPDEGSDCQPALAVGSPCQLNRDDQCEGPPNFKELADTSGRGLNFNGSVCLNNQCMWANATLNNLCVVENTFYIAYGVSGEFPDIVSRGNCRIGLYCDSAKKVCMTNKVLGAACGADKECDSWNCLSTGVCGTSAATPRHFGVWVYVLVALGIFGGMAGTLSGLFVTHRKQRDREREKRVQYWREQNAFHQNLLQMRETARASILSLPNQSGTSPQSTLYGSRDLSDELNTPILQHAAPKASGLRHYLADDNSEYDDASMMQPTKKVEGRF</sequence>
<protein>
    <submittedName>
        <fullName evidence="3">Predicted protein</fullName>
    </submittedName>
</protein>
<keyword evidence="1" id="KW-0472">Membrane</keyword>
<name>B0D0D9_LACBS</name>
<dbReference type="Proteomes" id="UP000001194">
    <property type="component" value="Unassembled WGS sequence"/>
</dbReference>
<keyword evidence="1" id="KW-1133">Transmembrane helix</keyword>
<accession>B0D0D9</accession>
<organism evidence="4">
    <name type="scientific">Laccaria bicolor (strain S238N-H82 / ATCC MYA-4686)</name>
    <name type="common">Bicoloured deceiver</name>
    <name type="synonym">Laccaria laccata var. bicolor</name>
    <dbReference type="NCBI Taxonomy" id="486041"/>
    <lineage>
        <taxon>Eukaryota</taxon>
        <taxon>Fungi</taxon>
        <taxon>Dikarya</taxon>
        <taxon>Basidiomycota</taxon>
        <taxon>Agaricomycotina</taxon>
        <taxon>Agaricomycetes</taxon>
        <taxon>Agaricomycetidae</taxon>
        <taxon>Agaricales</taxon>
        <taxon>Agaricineae</taxon>
        <taxon>Hydnangiaceae</taxon>
        <taxon>Laccaria</taxon>
    </lineage>
</organism>
<evidence type="ECO:0000313" key="3">
    <source>
        <dbReference type="EMBL" id="EDR11438.1"/>
    </source>
</evidence>
<dbReference type="RefSeq" id="XP_001877335.1">
    <property type="nucleotide sequence ID" value="XM_001877300.1"/>
</dbReference>
<evidence type="ECO:0000256" key="1">
    <source>
        <dbReference type="SAM" id="Phobius"/>
    </source>
</evidence>
<dbReference type="GeneID" id="6072938"/>
<dbReference type="OrthoDB" id="195231at2759"/>
<gene>
    <name evidence="3" type="ORF">LACBIDRAFT_246810</name>
</gene>
<evidence type="ECO:0000256" key="2">
    <source>
        <dbReference type="SAM" id="SignalP"/>
    </source>
</evidence>
<keyword evidence="2" id="KW-0732">Signal</keyword>
<keyword evidence="1" id="KW-0812">Transmembrane</keyword>
<reference evidence="3 4" key="1">
    <citation type="journal article" date="2008" name="Nature">
        <title>The genome of Laccaria bicolor provides insights into mycorrhizal symbiosis.</title>
        <authorList>
            <person name="Martin F."/>
            <person name="Aerts A."/>
            <person name="Ahren D."/>
            <person name="Brun A."/>
            <person name="Danchin E.G.J."/>
            <person name="Duchaussoy F."/>
            <person name="Gibon J."/>
            <person name="Kohler A."/>
            <person name="Lindquist E."/>
            <person name="Pereda V."/>
            <person name="Salamov A."/>
            <person name="Shapiro H.J."/>
            <person name="Wuyts J."/>
            <person name="Blaudez D."/>
            <person name="Buee M."/>
            <person name="Brokstein P."/>
            <person name="Canbaeck B."/>
            <person name="Cohen D."/>
            <person name="Courty P.E."/>
            <person name="Coutinho P.M."/>
            <person name="Delaruelle C."/>
            <person name="Detter J.C."/>
            <person name="Deveau A."/>
            <person name="DiFazio S."/>
            <person name="Duplessis S."/>
            <person name="Fraissinet-Tachet L."/>
            <person name="Lucic E."/>
            <person name="Frey-Klett P."/>
            <person name="Fourrey C."/>
            <person name="Feussner I."/>
            <person name="Gay G."/>
            <person name="Grimwood J."/>
            <person name="Hoegger P.J."/>
            <person name="Jain P."/>
            <person name="Kilaru S."/>
            <person name="Labbe J."/>
            <person name="Lin Y.C."/>
            <person name="Legue V."/>
            <person name="Le Tacon F."/>
            <person name="Marmeisse R."/>
            <person name="Melayah D."/>
            <person name="Montanini B."/>
            <person name="Muratet M."/>
            <person name="Nehls U."/>
            <person name="Niculita-Hirzel H."/>
            <person name="Oudot-Le Secq M.P."/>
            <person name="Peter M."/>
            <person name="Quesneville H."/>
            <person name="Rajashekar B."/>
            <person name="Reich M."/>
            <person name="Rouhier N."/>
            <person name="Schmutz J."/>
            <person name="Yin T."/>
            <person name="Chalot M."/>
            <person name="Henrissat B."/>
            <person name="Kuees U."/>
            <person name="Lucas S."/>
            <person name="Van de Peer Y."/>
            <person name="Podila G.K."/>
            <person name="Polle A."/>
            <person name="Pukkila P.J."/>
            <person name="Richardson P.M."/>
            <person name="Rouze P."/>
            <person name="Sanders I.R."/>
            <person name="Stajich J.E."/>
            <person name="Tunlid A."/>
            <person name="Tuskan G."/>
            <person name="Grigoriev I.V."/>
        </authorList>
    </citation>
    <scope>NUCLEOTIDE SEQUENCE [LARGE SCALE GENOMIC DNA]</scope>
    <source>
        <strain evidence="4">S238N-H82 / ATCC MYA-4686</strain>
    </source>
</reference>
<dbReference type="STRING" id="486041.B0D0D9"/>